<reference evidence="1 2" key="1">
    <citation type="submission" date="2022-05" db="EMBL/GenBank/DDBJ databases">
        <authorList>
            <person name="Zhou X."/>
            <person name="Li K."/>
            <person name="Man Y."/>
        </authorList>
    </citation>
    <scope>NUCLEOTIDE SEQUENCE [LARGE SCALE GENOMIC DNA]</scope>
    <source>
        <strain evidence="1 2">MS405</strain>
    </source>
</reference>
<name>A0ABY4PXL9_9ACTN</name>
<dbReference type="RefSeq" id="WP_249589088.1">
    <property type="nucleotide sequence ID" value="NZ_BAAAQL010000065.1"/>
</dbReference>
<protein>
    <submittedName>
        <fullName evidence="1">Uncharacterized protein</fullName>
    </submittedName>
</protein>
<dbReference type="EMBL" id="CP097289">
    <property type="protein sequence ID" value="UQT57699.1"/>
    <property type="molecule type" value="Genomic_DNA"/>
</dbReference>
<accession>A0ABY4PXL9</accession>
<keyword evidence="2" id="KW-1185">Reference proteome</keyword>
<evidence type="ECO:0000313" key="1">
    <source>
        <dbReference type="EMBL" id="UQT57699.1"/>
    </source>
</evidence>
<proteinExistence type="predicted"/>
<evidence type="ECO:0000313" key="2">
    <source>
        <dbReference type="Proteomes" id="UP000829992"/>
    </source>
</evidence>
<gene>
    <name evidence="1" type="ORF">M4V62_22830</name>
</gene>
<organism evidence="1 2">
    <name type="scientific">Streptomyces durmitorensis</name>
    <dbReference type="NCBI Taxonomy" id="319947"/>
    <lineage>
        <taxon>Bacteria</taxon>
        <taxon>Bacillati</taxon>
        <taxon>Actinomycetota</taxon>
        <taxon>Actinomycetes</taxon>
        <taxon>Kitasatosporales</taxon>
        <taxon>Streptomycetaceae</taxon>
        <taxon>Streptomyces</taxon>
    </lineage>
</organism>
<sequence length="77" mass="8307">MKQFQTAYRAEIAEEMRTDELAGAKGVFAVGKDFAVIAPDGDTIRDLSASGLLVLNCNPNFQPPGDPLREVVDGGRR</sequence>
<dbReference type="Proteomes" id="UP000829992">
    <property type="component" value="Chromosome"/>
</dbReference>